<dbReference type="RefSeq" id="XP_019036521.1">
    <property type="nucleotide sequence ID" value="XM_019183938.1"/>
</dbReference>
<keyword evidence="4" id="KW-1185">Reference proteome</keyword>
<evidence type="ECO:0000256" key="1">
    <source>
        <dbReference type="ARBA" id="ARBA00004173"/>
    </source>
</evidence>
<evidence type="ECO:0008006" key="5">
    <source>
        <dbReference type="Google" id="ProtNLM"/>
    </source>
</evidence>
<evidence type="ECO:0000313" key="4">
    <source>
        <dbReference type="Proteomes" id="UP000094112"/>
    </source>
</evidence>
<dbReference type="PROSITE" id="PS51375">
    <property type="entry name" value="PPR"/>
    <property type="match status" value="2"/>
</dbReference>
<dbReference type="InterPro" id="IPR002885">
    <property type="entry name" value="PPR_rpt"/>
</dbReference>
<dbReference type="PANTHER" id="PTHR47939">
    <property type="entry name" value="MEMBRANE-ASSOCIATED SALT-INDUCIBLE PROTEIN-LIKE"/>
    <property type="match status" value="1"/>
</dbReference>
<evidence type="ECO:0000256" key="2">
    <source>
        <dbReference type="PROSITE-ProRule" id="PRU00708"/>
    </source>
</evidence>
<dbReference type="Pfam" id="PF01535">
    <property type="entry name" value="PPR"/>
    <property type="match status" value="2"/>
</dbReference>
<dbReference type="EMBL" id="KV454214">
    <property type="protein sequence ID" value="ODQ57314.1"/>
    <property type="molecule type" value="Genomic_DNA"/>
</dbReference>
<name>A0A1E3NW19_WICAA</name>
<dbReference type="OrthoDB" id="185373at2759"/>
<dbReference type="PANTHER" id="PTHR47939:SF1">
    <property type="entry name" value="OS04G0684500 PROTEIN"/>
    <property type="match status" value="1"/>
</dbReference>
<dbReference type="GeneID" id="30201184"/>
<comment type="subcellular location">
    <subcellularLocation>
        <location evidence="1">Mitochondrion</location>
    </subcellularLocation>
</comment>
<reference evidence="3 4" key="1">
    <citation type="journal article" date="2016" name="Proc. Natl. Acad. Sci. U.S.A.">
        <title>Comparative genomics of biotechnologically important yeasts.</title>
        <authorList>
            <person name="Riley R."/>
            <person name="Haridas S."/>
            <person name="Wolfe K.H."/>
            <person name="Lopes M.R."/>
            <person name="Hittinger C.T."/>
            <person name="Goeker M."/>
            <person name="Salamov A.A."/>
            <person name="Wisecaver J.H."/>
            <person name="Long T.M."/>
            <person name="Calvey C.H."/>
            <person name="Aerts A.L."/>
            <person name="Barry K.W."/>
            <person name="Choi C."/>
            <person name="Clum A."/>
            <person name="Coughlan A.Y."/>
            <person name="Deshpande S."/>
            <person name="Douglass A.P."/>
            <person name="Hanson S.J."/>
            <person name="Klenk H.-P."/>
            <person name="LaButti K.M."/>
            <person name="Lapidus A."/>
            <person name="Lindquist E.A."/>
            <person name="Lipzen A.M."/>
            <person name="Meier-Kolthoff J.P."/>
            <person name="Ohm R.A."/>
            <person name="Otillar R.P."/>
            <person name="Pangilinan J.L."/>
            <person name="Peng Y."/>
            <person name="Rokas A."/>
            <person name="Rosa C.A."/>
            <person name="Scheuner C."/>
            <person name="Sibirny A.A."/>
            <person name="Slot J.C."/>
            <person name="Stielow J.B."/>
            <person name="Sun H."/>
            <person name="Kurtzman C.P."/>
            <person name="Blackwell M."/>
            <person name="Grigoriev I.V."/>
            <person name="Jeffries T.W."/>
        </authorList>
    </citation>
    <scope>NUCLEOTIDE SEQUENCE [LARGE SCALE GENOMIC DNA]</scope>
    <source>
        <strain evidence="4">ATCC 58044 / CBS 1984 / NCYC 433 / NRRL Y-366-8</strain>
    </source>
</reference>
<dbReference type="NCBIfam" id="TIGR00756">
    <property type="entry name" value="PPR"/>
    <property type="match status" value="2"/>
</dbReference>
<sequence length="625" mass="72878">MELEQRDVANFYRYVSNHGFSLVYKEYLRISEVYGGDPPRQILRDAIGKAIRSSNMSALKKLCDVYKGKYNDMFTYHSFMAYYLQVGKPSKFFHVFREMANAGYEPDIRTYNLIFQQFSAKKDLESTFALLDYLTGKGMKVTIEELCHVLVCCAKQIDVDSATKVDQLADKYELKKTGEFYSSLMAVYTEANLHEKAIELFNSYDGTPNADLYANLIKTHVRKGDYDSAREAYKSMMEQNIEMTRKFYAVLIEYFCKIGEFTNARTLMDSIDLEDGNDMEPFAVMMENYMHKGLHAAAISVYNFLLENNVTPGPRVYNKLMECLVQLSFVNNHNFSRPARIAEELLATQKENPKKHYLSFKIIKPLVRYLSKQYDPVYALKLLEDYKSSRSEYSTSKNISILKEELIIYGETKQYYRFNAVFENFLDEIKRRMVRGKRPHKSKDVFLPIIGYRARSGAVLDEQKQLQDLVQNFIFAHNFNVSNENLNEIADILLADSRTFMFGMEIVETKLMGGFIAHAVVRAREWRNSVLPLGANPIEYQNPITMPKIYLKDEFYLKIAIHLDNYLSMIRKMDPNKMPDFMEKFRIKFPKVFKNFPGTISNFADVEGYDYKKDFRDSGIANDRW</sequence>
<feature type="repeat" description="PPR" evidence="2">
    <location>
        <begin position="209"/>
        <end position="243"/>
    </location>
</feature>
<dbReference type="InterPro" id="IPR011990">
    <property type="entry name" value="TPR-like_helical_dom_sf"/>
</dbReference>
<dbReference type="Gene3D" id="1.25.40.10">
    <property type="entry name" value="Tetratricopeptide repeat domain"/>
    <property type="match status" value="2"/>
</dbReference>
<evidence type="ECO:0000313" key="3">
    <source>
        <dbReference type="EMBL" id="ODQ57314.1"/>
    </source>
</evidence>
<feature type="repeat" description="PPR" evidence="2">
    <location>
        <begin position="72"/>
        <end position="106"/>
    </location>
</feature>
<gene>
    <name evidence="3" type="ORF">WICANDRAFT_65571</name>
</gene>
<proteinExistence type="predicted"/>
<dbReference type="Proteomes" id="UP000094112">
    <property type="component" value="Unassembled WGS sequence"/>
</dbReference>
<dbReference type="SUPFAM" id="SSF48452">
    <property type="entry name" value="TPR-like"/>
    <property type="match status" value="1"/>
</dbReference>
<dbReference type="AlphaFoldDB" id="A0A1E3NW19"/>
<dbReference type="InterPro" id="IPR050667">
    <property type="entry name" value="PPR-containing_protein"/>
</dbReference>
<accession>A0A1E3NW19</accession>
<dbReference type="Pfam" id="PF13041">
    <property type="entry name" value="PPR_2"/>
    <property type="match status" value="1"/>
</dbReference>
<dbReference type="GO" id="GO:0005739">
    <property type="term" value="C:mitochondrion"/>
    <property type="evidence" value="ECO:0007669"/>
    <property type="project" value="UniProtKB-SubCell"/>
</dbReference>
<organism evidence="3 4">
    <name type="scientific">Wickerhamomyces anomalus (strain ATCC 58044 / CBS 1984 / NCYC 433 / NRRL Y-366-8)</name>
    <name type="common">Yeast</name>
    <name type="synonym">Hansenula anomala</name>
    <dbReference type="NCBI Taxonomy" id="683960"/>
    <lineage>
        <taxon>Eukaryota</taxon>
        <taxon>Fungi</taxon>
        <taxon>Dikarya</taxon>
        <taxon>Ascomycota</taxon>
        <taxon>Saccharomycotina</taxon>
        <taxon>Saccharomycetes</taxon>
        <taxon>Phaffomycetales</taxon>
        <taxon>Wickerhamomycetaceae</taxon>
        <taxon>Wickerhamomyces</taxon>
    </lineage>
</organism>
<dbReference type="STRING" id="683960.A0A1E3NW19"/>
<protein>
    <recommendedName>
        <fullName evidence="5">Pentacotripeptide-repeat region of PRORP domain-containing protein</fullName>
    </recommendedName>
</protein>